<protein>
    <recommendedName>
        <fullName evidence="3">F-box domain-containing protein</fullName>
    </recommendedName>
</protein>
<proteinExistence type="predicted"/>
<organism evidence="1 2">
    <name type="scientific">Calocera cornea HHB12733</name>
    <dbReference type="NCBI Taxonomy" id="1353952"/>
    <lineage>
        <taxon>Eukaryota</taxon>
        <taxon>Fungi</taxon>
        <taxon>Dikarya</taxon>
        <taxon>Basidiomycota</taxon>
        <taxon>Agaricomycotina</taxon>
        <taxon>Dacrymycetes</taxon>
        <taxon>Dacrymycetales</taxon>
        <taxon>Dacrymycetaceae</taxon>
        <taxon>Calocera</taxon>
    </lineage>
</organism>
<accession>A0A165C1I6</accession>
<evidence type="ECO:0008006" key="3">
    <source>
        <dbReference type="Google" id="ProtNLM"/>
    </source>
</evidence>
<name>A0A165C1I6_9BASI</name>
<keyword evidence="2" id="KW-1185">Reference proteome</keyword>
<dbReference type="EMBL" id="KV424235">
    <property type="protein sequence ID" value="KZT50102.1"/>
    <property type="molecule type" value="Genomic_DNA"/>
</dbReference>
<dbReference type="AlphaFoldDB" id="A0A165C1I6"/>
<gene>
    <name evidence="1" type="ORF">CALCODRAFT_505051</name>
</gene>
<evidence type="ECO:0000313" key="2">
    <source>
        <dbReference type="Proteomes" id="UP000076842"/>
    </source>
</evidence>
<sequence length="550" mass="61541">MHRLWQIPELASAVSESLDDDLNAVAALGATSKTLCVHAQRVLWRNLTRRSLAVLIYLIDPRSQQFSCSYSFRKERFEALAKLVHSVVLEECLEEHPEWEDGTLSERLSFIWSARDAPLTSLFPHLDSLLVWAHHGGDLETMQILCASSTCLRKFSLVLDPLSNDLEEEDGEQSEKALFHSALTALLSATRSLCLTNVRDLTLLVNDPDCDAIGRFTFDLPPVLPNLSRFEGDGTMFTTAVLWRLGTMVGLQEVVYKWPCFQRLPKPAFHITPTEPWFPGLVSAHLDQRFSETLCFLTLISGPLASIGVRCLEERLCDSEVQRLVTTLASFASSLRDVELDIKLGRRKPSGKCVTWTTFQALYDCNKIERVALRLRTNTARYAISFGEREAEDTASHWPSLEAFTLLCRPSTFSAHPRHGRGKATSTGIFRLFQRCYHLRLVQISTLYVPAAFSPSAVLSHGSGADMGAGSRPKRRSLDLEDVWYEDESASASVLTASIARCGSPQIFLRVYEPIPGRDEHEPSNADPDVSSRLRSLNALVSIVVTFPYH</sequence>
<reference evidence="1 2" key="1">
    <citation type="journal article" date="2016" name="Mol. Biol. Evol.">
        <title>Comparative Genomics of Early-Diverging Mushroom-Forming Fungi Provides Insights into the Origins of Lignocellulose Decay Capabilities.</title>
        <authorList>
            <person name="Nagy L.G."/>
            <person name="Riley R."/>
            <person name="Tritt A."/>
            <person name="Adam C."/>
            <person name="Daum C."/>
            <person name="Floudas D."/>
            <person name="Sun H."/>
            <person name="Yadav J.S."/>
            <person name="Pangilinan J."/>
            <person name="Larsson K.H."/>
            <person name="Matsuura K."/>
            <person name="Barry K."/>
            <person name="Labutti K."/>
            <person name="Kuo R."/>
            <person name="Ohm R.A."/>
            <person name="Bhattacharya S.S."/>
            <person name="Shirouzu T."/>
            <person name="Yoshinaga Y."/>
            <person name="Martin F.M."/>
            <person name="Grigoriev I.V."/>
            <person name="Hibbett D.S."/>
        </authorList>
    </citation>
    <scope>NUCLEOTIDE SEQUENCE [LARGE SCALE GENOMIC DNA]</scope>
    <source>
        <strain evidence="1 2">HHB12733</strain>
    </source>
</reference>
<evidence type="ECO:0000313" key="1">
    <source>
        <dbReference type="EMBL" id="KZT50102.1"/>
    </source>
</evidence>
<dbReference type="InParanoid" id="A0A165C1I6"/>
<dbReference type="Proteomes" id="UP000076842">
    <property type="component" value="Unassembled WGS sequence"/>
</dbReference>